<dbReference type="Gene3D" id="2.40.220.10">
    <property type="entry name" value="Intramolecular Trans-sialidase, Domain 3"/>
    <property type="match status" value="1"/>
</dbReference>
<dbReference type="SUPFAM" id="SSF49785">
    <property type="entry name" value="Galactose-binding domain-like"/>
    <property type="match status" value="1"/>
</dbReference>
<evidence type="ECO:0000256" key="5">
    <source>
        <dbReference type="SAM" id="MobiDB-lite"/>
    </source>
</evidence>
<dbReference type="EC" id="3.2.1.18" evidence="3"/>
<gene>
    <name evidence="8" type="ORF">DBY38_08595</name>
</gene>
<dbReference type="CDD" id="cd15482">
    <property type="entry name" value="Sialidase_non-viral"/>
    <property type="match status" value="1"/>
</dbReference>
<dbReference type="Gene3D" id="2.60.120.200">
    <property type="match status" value="2"/>
</dbReference>
<dbReference type="Proteomes" id="UP000246114">
    <property type="component" value="Unassembled WGS sequence"/>
</dbReference>
<keyword evidence="4" id="KW-0326">Glycosidase</keyword>
<dbReference type="Pfam" id="PF13859">
    <property type="entry name" value="BNR_3"/>
    <property type="match status" value="1"/>
</dbReference>
<dbReference type="Gene3D" id="1.20.1270.90">
    <property type="entry name" value="AF1782-like"/>
    <property type="match status" value="1"/>
</dbReference>
<dbReference type="PANTHER" id="PTHR10628:SF30">
    <property type="entry name" value="EXO-ALPHA-SIALIDASE"/>
    <property type="match status" value="1"/>
</dbReference>
<keyword evidence="6" id="KW-1133">Transmembrane helix</keyword>
<comment type="caution">
    <text evidence="8">The sequence shown here is derived from an EMBL/GenBank/DDBJ whole genome shotgun (WGS) entry which is preliminary data.</text>
</comment>
<keyword evidence="6" id="KW-0472">Membrane</keyword>
<dbReference type="InterPro" id="IPR000421">
    <property type="entry name" value="FA58C"/>
</dbReference>
<dbReference type="Pfam" id="PF13385">
    <property type="entry name" value="Laminin_G_3"/>
    <property type="match status" value="1"/>
</dbReference>
<evidence type="ECO:0000256" key="2">
    <source>
        <dbReference type="ARBA" id="ARBA00009348"/>
    </source>
</evidence>
<keyword evidence="6" id="KW-0812">Transmembrane</keyword>
<dbReference type="EMBL" id="QAMZ01000042">
    <property type="protein sequence ID" value="PWL53128.1"/>
    <property type="molecule type" value="Genomic_DNA"/>
</dbReference>
<comment type="catalytic activity">
    <reaction evidence="1">
        <text>Hydrolysis of alpha-(2-&gt;3)-, alpha-(2-&gt;6)-, alpha-(2-&gt;8)- glycosidic linkages of terminal sialic acid residues in oligosaccharides, glycoproteins, glycolipids, colominic acid and synthetic substrates.</text>
        <dbReference type="EC" id="3.2.1.18"/>
    </reaction>
</comment>
<evidence type="ECO:0000256" key="1">
    <source>
        <dbReference type="ARBA" id="ARBA00000427"/>
    </source>
</evidence>
<feature type="region of interest" description="Disordered" evidence="5">
    <location>
        <begin position="1575"/>
        <end position="1596"/>
    </location>
</feature>
<dbReference type="InterPro" id="IPR036278">
    <property type="entry name" value="Sialidase_sf"/>
</dbReference>
<accession>A0A316M643</accession>
<dbReference type="Pfam" id="PF00754">
    <property type="entry name" value="F5_F8_type_C"/>
    <property type="match status" value="1"/>
</dbReference>
<evidence type="ECO:0000313" key="8">
    <source>
        <dbReference type="EMBL" id="PWL53128.1"/>
    </source>
</evidence>
<dbReference type="GO" id="GO:0016020">
    <property type="term" value="C:membrane"/>
    <property type="evidence" value="ECO:0007669"/>
    <property type="project" value="TreeGrafter"/>
</dbReference>
<proteinExistence type="inferred from homology"/>
<dbReference type="PANTHER" id="PTHR10628">
    <property type="entry name" value="SIALIDASE"/>
    <property type="match status" value="1"/>
</dbReference>
<evidence type="ECO:0000256" key="4">
    <source>
        <dbReference type="ARBA" id="ARBA00023295"/>
    </source>
</evidence>
<feature type="transmembrane region" description="Helical" evidence="6">
    <location>
        <begin position="1616"/>
        <end position="1633"/>
    </location>
</feature>
<dbReference type="Gene3D" id="2.120.10.10">
    <property type="match status" value="1"/>
</dbReference>
<dbReference type="GO" id="GO:0005737">
    <property type="term" value="C:cytoplasm"/>
    <property type="evidence" value="ECO:0007669"/>
    <property type="project" value="TreeGrafter"/>
</dbReference>
<feature type="transmembrane region" description="Helical" evidence="6">
    <location>
        <begin position="7"/>
        <end position="28"/>
    </location>
</feature>
<evidence type="ECO:0000256" key="6">
    <source>
        <dbReference type="SAM" id="Phobius"/>
    </source>
</evidence>
<dbReference type="InterPro" id="IPR011040">
    <property type="entry name" value="Sialidase"/>
</dbReference>
<dbReference type="SUPFAM" id="SSF50939">
    <property type="entry name" value="Sialidases"/>
    <property type="match status" value="1"/>
</dbReference>
<sequence>MKEKRVIKFLLIFVFSISVMTGIIGTYARESKLEPLLQIENKKLDKTLATAVKNSQELNKPENLKNVKSAMKSGSITFRFKFNDIVNSENTNVGRVDALLGISNDTTANQYVVLYTSRNVDGQEKIGIEKRRAAGNIGVSTYNAVLKPGTLNNTNWHTLTYVFEEIDDSKSKVTIYFDGNTVAKIDVEPSFLNPIKDSLNTVTLGGVNIGSSTLKYASDESVDMIQIYSEVLSEKKIKDLHNSTDVVNLPEMATLWEKGTLINSGEDGDNPAGVPVSMYRIPSIVKTDSGKLIAAADARKYHYNDWGDIATVTRTSDDNGKTWNENNVVIDMPTNSNFDKSKDFIEDGYYPNSKRTQSAFTIDPVLLHADGTTYLFVDVCPESNGAVDTTSTSAYENIKGKWYLNLYDDKKHKYTVKENGIVYDGRGNRTDYVVDGYNAETLTSTSNGELLKNGVNAGNIYLNGSGTKSGELHVLKTSFVWMFASKDDGETWGQPRDLTPYVKEDYMKFVGTGPGAGIKAQKSDGTTRLIFPIYFTTNGTGKDLGSQSSANIYSDDGGKTWIRGESPNDGRIINNGTDKERIITSQSLNIQKGDAPYELTESQIVQLKDGRLVQFMRNTSYIDSKKDYGIVQYAISEDCGETWGQVYDTDIREPYCQLSAITVQADLDGRGKKEYIALSNASGDAYSTKTLTTSKKTRRVGHIRLCEIDDDQLSIEYDKVIDDGGFAYSSLVQIDEEHIGVVYEKENYIMRYMKINFDYLTDKNVNVFSPKIENIKIDDKNKVVKAGDELKVKVYFDQVVFMINGTSRQLKLNIDGKPATAEYVSGSGTNELIFKYVVKDSDRGEIAVSVENDAVIDTVYGNAFDTEKDNNKLYTIANITNNPSDKSNDIKVVDAGGSTAMNSTKALNAKDNDLLSYWTSNANGAYFVADLKEKCVVDGIRYLPRQGKYDGRITSYTISVSSDNIAYRDVTDGLWMESDGWKLVSFVPQEDVQYVKLTVTGTAKASTTGTPLASIAELCVTGKSTSVKDKLDASIVSRYNTVRLSWNDVTLADQYDILVSDRKDGTYETIKIISAIDGINEFIHECGYGKDNYYKIIAKSENKILDEQILHDTQAGVEALKEHSIINRNFEDGNQLFDGQRVESIHDSDINSSTRLLQDLKSIKKGSIIIKFKRSLTDTGDSALFGINNAASDLRGNGTYSSLAILNNNALKIVYGKVGSQAAFNDVPLSREKWHTVVLSNDINEYRLIVDGEEVKVVSNASAFEMFSQITTSINSVTIGGQVGASNFKGEIEYVLVTPEVLSSKEAMDLTAGHTLEVDKSKLIEVIESTKAINLQKYTNSTVNAYIKILERANQISYKARPTQEEVDKITIDLINVIDELVKVEHQNNTVYVRSVKIEDSINKVLVGFEDLESAEKVLRKDASALDVVRKSLNKGKYVEVVAESSLLPLSSLSEEVRLKLNDYLLNIGKDKNTEINQYFDLDLVVYERDSKDESEKREIARIEETSLLLNFEMILDDGLKDREIFIYRLHDINKDGSKDIDAIYTKKTDKKIVFENHLFSEFVIVLEKEEKNKDSNTIGKPDLDTGTSDVSNMDENVNSSISGSKVSTYDNTRPIGILMSSMGVTVIIYLIVNKNKKRRTG</sequence>
<evidence type="ECO:0000256" key="3">
    <source>
        <dbReference type="ARBA" id="ARBA00012733"/>
    </source>
</evidence>
<organism evidence="8 9">
    <name type="scientific">Clostridium cadaveris</name>
    <dbReference type="NCBI Taxonomy" id="1529"/>
    <lineage>
        <taxon>Bacteria</taxon>
        <taxon>Bacillati</taxon>
        <taxon>Bacillota</taxon>
        <taxon>Clostridia</taxon>
        <taxon>Eubacteriales</taxon>
        <taxon>Clostridiaceae</taxon>
        <taxon>Clostridium</taxon>
    </lineage>
</organism>
<keyword evidence="4" id="KW-0378">Hydrolase</keyword>
<dbReference type="GO" id="GO:0006689">
    <property type="term" value="P:ganglioside catabolic process"/>
    <property type="evidence" value="ECO:0007669"/>
    <property type="project" value="TreeGrafter"/>
</dbReference>
<dbReference type="GO" id="GO:0009313">
    <property type="term" value="P:oligosaccharide catabolic process"/>
    <property type="evidence" value="ECO:0007669"/>
    <property type="project" value="TreeGrafter"/>
</dbReference>
<dbReference type="InterPro" id="IPR008979">
    <property type="entry name" value="Galactose-bd-like_sf"/>
</dbReference>
<dbReference type="PROSITE" id="PS50022">
    <property type="entry name" value="FA58C_3"/>
    <property type="match status" value="1"/>
</dbReference>
<reference evidence="8 9" key="1">
    <citation type="submission" date="2018-03" db="EMBL/GenBank/DDBJ databases">
        <title>The uncultured portion of the human microbiome is neutrally assembled.</title>
        <authorList>
            <person name="Jeraldo P."/>
            <person name="Boardman L."/>
            <person name="White B.A."/>
            <person name="Nelson H."/>
            <person name="Goldenfeld N."/>
            <person name="Chia N."/>
        </authorList>
    </citation>
    <scope>NUCLEOTIDE SEQUENCE [LARGE SCALE GENOMIC DNA]</scope>
    <source>
        <strain evidence="8">CIM:MAG 903</strain>
    </source>
</reference>
<protein>
    <recommendedName>
        <fullName evidence="3">exo-alpha-sialidase</fullName>
        <ecNumber evidence="3">3.2.1.18</ecNumber>
    </recommendedName>
</protein>
<evidence type="ECO:0000259" key="7">
    <source>
        <dbReference type="PROSITE" id="PS50022"/>
    </source>
</evidence>
<comment type="similarity">
    <text evidence="2">Belongs to the glycosyl hydrolase 33 family.</text>
</comment>
<dbReference type="Gene3D" id="2.60.120.260">
    <property type="entry name" value="Galactose-binding domain-like"/>
    <property type="match status" value="1"/>
</dbReference>
<dbReference type="InterPro" id="IPR013320">
    <property type="entry name" value="ConA-like_dom_sf"/>
</dbReference>
<feature type="compositionally biased region" description="Polar residues" evidence="5">
    <location>
        <begin position="1586"/>
        <end position="1596"/>
    </location>
</feature>
<feature type="domain" description="F5/8 type C" evidence="7">
    <location>
        <begin position="875"/>
        <end position="1017"/>
    </location>
</feature>
<dbReference type="InterPro" id="IPR023364">
    <property type="entry name" value="Trans_sialidase_dom3"/>
</dbReference>
<evidence type="ECO:0000313" key="9">
    <source>
        <dbReference type="Proteomes" id="UP000246114"/>
    </source>
</evidence>
<name>A0A316M643_9CLOT</name>
<dbReference type="GO" id="GO:0004308">
    <property type="term" value="F:exo-alpha-sialidase activity"/>
    <property type="evidence" value="ECO:0007669"/>
    <property type="project" value="UniProtKB-EC"/>
</dbReference>
<dbReference type="InterPro" id="IPR026856">
    <property type="entry name" value="Sialidase_fam"/>
</dbReference>
<dbReference type="SUPFAM" id="SSF49899">
    <property type="entry name" value="Concanavalin A-like lectins/glucanases"/>
    <property type="match status" value="2"/>
</dbReference>